<dbReference type="InterPro" id="IPR046350">
    <property type="entry name" value="Cystatin_sf"/>
</dbReference>
<dbReference type="OrthoDB" id="9930485at2759"/>
<keyword evidence="4" id="KW-1015">Disulfide bond</keyword>
<dbReference type="Pfam" id="PF00666">
    <property type="entry name" value="Cathelicidins"/>
    <property type="match status" value="1"/>
</dbReference>
<gene>
    <name evidence="6" type="primary">LOC100919663</name>
</gene>
<dbReference type="SUPFAM" id="SSF54403">
    <property type="entry name" value="Cystatin/monellin"/>
    <property type="match status" value="1"/>
</dbReference>
<dbReference type="GO" id="GO:0001530">
    <property type="term" value="F:lipopolysaccharide binding"/>
    <property type="evidence" value="ECO:0007669"/>
    <property type="project" value="TreeGrafter"/>
</dbReference>
<dbReference type="PANTHER" id="PTHR10206">
    <property type="entry name" value="CATHELICIDIN"/>
    <property type="match status" value="1"/>
</dbReference>
<dbReference type="RefSeq" id="XP_003762993.1">
    <property type="nucleotide sequence ID" value="XM_003762945.4"/>
</dbReference>
<accession>A0A7N4PP98</accession>
<evidence type="ECO:0000313" key="6">
    <source>
        <dbReference type="Ensembl" id="ENSSHAP00000041497.1"/>
    </source>
</evidence>
<dbReference type="GO" id="GO:0005615">
    <property type="term" value="C:extracellular space"/>
    <property type="evidence" value="ECO:0007669"/>
    <property type="project" value="TreeGrafter"/>
</dbReference>
<evidence type="ECO:0000256" key="4">
    <source>
        <dbReference type="ARBA" id="ARBA00023157"/>
    </source>
</evidence>
<dbReference type="GO" id="GO:0050830">
    <property type="term" value="P:defense response to Gram-positive bacterium"/>
    <property type="evidence" value="ECO:0007669"/>
    <property type="project" value="TreeGrafter"/>
</dbReference>
<dbReference type="InterPro" id="IPR001894">
    <property type="entry name" value="Cathelicidin-like"/>
</dbReference>
<comment type="similarity">
    <text evidence="2">Belongs to the cathelicidin family.</text>
</comment>
<protein>
    <submittedName>
        <fullName evidence="6">Uncharacterized protein</fullName>
    </submittedName>
</protein>
<dbReference type="Ensembl" id="ENSSHAT00000026243.1">
    <property type="protein sequence ID" value="ENSSHAP00000041497.1"/>
    <property type="gene ID" value="ENSSHAG00000032358.1"/>
</dbReference>
<dbReference type="GO" id="GO:0050829">
    <property type="term" value="P:defense response to Gram-negative bacterium"/>
    <property type="evidence" value="ECO:0007669"/>
    <property type="project" value="TreeGrafter"/>
</dbReference>
<dbReference type="Gene3D" id="3.10.450.10">
    <property type="match status" value="1"/>
</dbReference>
<feature type="chain" id="PRO_5029731274" evidence="5">
    <location>
        <begin position="27"/>
        <end position="164"/>
    </location>
</feature>
<dbReference type="GO" id="GO:0045087">
    <property type="term" value="P:innate immune response"/>
    <property type="evidence" value="ECO:0007669"/>
    <property type="project" value="TreeGrafter"/>
</dbReference>
<evidence type="ECO:0000256" key="5">
    <source>
        <dbReference type="SAM" id="SignalP"/>
    </source>
</evidence>
<dbReference type="FunCoup" id="A0A7N4PP98">
    <property type="interactions" value="218"/>
</dbReference>
<comment type="subcellular location">
    <subcellularLocation>
        <location evidence="1">Secreted</location>
    </subcellularLocation>
</comment>
<dbReference type="GO" id="GO:0061844">
    <property type="term" value="P:antimicrobial humoral immune response mediated by antimicrobial peptide"/>
    <property type="evidence" value="ECO:0007669"/>
    <property type="project" value="TreeGrafter"/>
</dbReference>
<keyword evidence="5" id="KW-0732">Signal</keyword>
<dbReference type="GeneID" id="100919663"/>
<keyword evidence="3" id="KW-0964">Secreted</keyword>
<proteinExistence type="inferred from homology"/>
<reference evidence="6" key="3">
    <citation type="submission" date="2025-09" db="UniProtKB">
        <authorList>
            <consortium name="Ensembl"/>
        </authorList>
    </citation>
    <scope>IDENTIFICATION</scope>
</reference>
<reference evidence="6" key="2">
    <citation type="submission" date="2025-08" db="UniProtKB">
        <authorList>
            <consortium name="Ensembl"/>
        </authorList>
    </citation>
    <scope>IDENTIFICATION</scope>
</reference>
<dbReference type="InParanoid" id="A0A7N4PP98"/>
<evidence type="ECO:0000313" key="7">
    <source>
        <dbReference type="Proteomes" id="UP000007648"/>
    </source>
</evidence>
<feature type="signal peptide" evidence="5">
    <location>
        <begin position="1"/>
        <end position="26"/>
    </location>
</feature>
<name>A0A7N4PP98_SARHA</name>
<dbReference type="GeneTree" id="ENSGT00390000000410"/>
<evidence type="ECO:0000256" key="1">
    <source>
        <dbReference type="ARBA" id="ARBA00004613"/>
    </source>
</evidence>
<dbReference type="Proteomes" id="UP000007648">
    <property type="component" value="Unassembled WGS sequence"/>
</dbReference>
<dbReference type="AlphaFoldDB" id="A0A7N4PP98"/>
<dbReference type="FunFam" id="3.10.450.10:FF:000003">
    <property type="entry name" value="Cathelicidin antimicrobial peptide"/>
    <property type="match status" value="1"/>
</dbReference>
<reference evidence="6 7" key="1">
    <citation type="journal article" date="2011" name="Proc. Natl. Acad. Sci. U.S.A.">
        <title>Genetic diversity and population structure of the endangered marsupial Sarcophilus harrisii (Tasmanian devil).</title>
        <authorList>
            <person name="Miller W."/>
            <person name="Hayes V.M."/>
            <person name="Ratan A."/>
            <person name="Petersen D.C."/>
            <person name="Wittekindt N.E."/>
            <person name="Miller J."/>
            <person name="Walenz B."/>
            <person name="Knight J."/>
            <person name="Qi J."/>
            <person name="Zhao F."/>
            <person name="Wang Q."/>
            <person name="Bedoya-Reina O.C."/>
            <person name="Katiyar N."/>
            <person name="Tomsho L.P."/>
            <person name="Kasson L.M."/>
            <person name="Hardie R.A."/>
            <person name="Woodbridge P."/>
            <person name="Tindall E.A."/>
            <person name="Bertelsen M.F."/>
            <person name="Dixon D."/>
            <person name="Pyecroft S."/>
            <person name="Helgen K.M."/>
            <person name="Lesk A.M."/>
            <person name="Pringle T.H."/>
            <person name="Patterson N."/>
            <person name="Zhang Y."/>
            <person name="Kreiss A."/>
            <person name="Woods G.M."/>
            <person name="Jones M.E."/>
            <person name="Schuster S.C."/>
        </authorList>
    </citation>
    <scope>NUCLEOTIDE SEQUENCE [LARGE SCALE GENOMIC DNA]</scope>
</reference>
<organism evidence="6 7">
    <name type="scientific">Sarcophilus harrisii</name>
    <name type="common">Tasmanian devil</name>
    <name type="synonym">Sarcophilus laniarius</name>
    <dbReference type="NCBI Taxonomy" id="9305"/>
    <lineage>
        <taxon>Eukaryota</taxon>
        <taxon>Metazoa</taxon>
        <taxon>Chordata</taxon>
        <taxon>Craniata</taxon>
        <taxon>Vertebrata</taxon>
        <taxon>Euteleostomi</taxon>
        <taxon>Mammalia</taxon>
        <taxon>Metatheria</taxon>
        <taxon>Dasyuromorphia</taxon>
        <taxon>Dasyuridae</taxon>
        <taxon>Sarcophilus</taxon>
    </lineage>
</organism>
<evidence type="ECO:0000256" key="3">
    <source>
        <dbReference type="ARBA" id="ARBA00022525"/>
    </source>
</evidence>
<dbReference type="KEGG" id="shr:100919663"/>
<sequence>MERGWIMWLPPLLLLFLSMVTPFAPAQTLSYQNLVNRFIINYNKKLVSGNLFRLLVLNLPPGTNNDPSIPRPLNFTIMETVCPKTKPHNLDECNFKENGLVKECYGTISLEATRPSISISCEEPEELKREDFLDQIIRDFRNFIYQKYRRLRDEFRKLRDILSG</sequence>
<keyword evidence="7" id="KW-1185">Reference proteome</keyword>
<dbReference type="PANTHER" id="PTHR10206:SF2">
    <property type="entry name" value="CATHELICIDIN ANTIMICROBIAL PEPTIDE"/>
    <property type="match status" value="1"/>
</dbReference>
<evidence type="ECO:0000256" key="2">
    <source>
        <dbReference type="ARBA" id="ARBA00005320"/>
    </source>
</evidence>